<evidence type="ECO:0000313" key="2">
    <source>
        <dbReference type="EMBL" id="PWC01082.1"/>
    </source>
</evidence>
<keyword evidence="1" id="KW-1133">Transmembrane helix</keyword>
<feature type="transmembrane region" description="Helical" evidence="1">
    <location>
        <begin position="21"/>
        <end position="41"/>
    </location>
</feature>
<reference evidence="3" key="1">
    <citation type="submission" date="2018-04" db="EMBL/GenBank/DDBJ databases">
        <authorList>
            <person name="Liu S."/>
            <person name="Wang Z."/>
            <person name="Li J."/>
        </authorList>
    </citation>
    <scope>NUCLEOTIDE SEQUENCE [LARGE SCALE GENOMIC DNA]</scope>
    <source>
        <strain evidence="3">2189</strain>
    </source>
</reference>
<proteinExistence type="predicted"/>
<dbReference type="OrthoDB" id="5182370at2"/>
<keyword evidence="1" id="KW-0812">Transmembrane</keyword>
<keyword evidence="3" id="KW-1185">Reference proteome</keyword>
<dbReference type="KEGG" id="cyz:C3B44_02830"/>
<gene>
    <name evidence="2" type="ORF">DF222_09335</name>
</gene>
<protein>
    <submittedName>
        <fullName evidence="2">Uncharacterized protein</fullName>
    </submittedName>
</protein>
<accession>A0A2U1T518</accession>
<keyword evidence="1" id="KW-0472">Membrane</keyword>
<dbReference type="AlphaFoldDB" id="A0A2U1T518"/>
<evidence type="ECO:0000256" key="1">
    <source>
        <dbReference type="SAM" id="Phobius"/>
    </source>
</evidence>
<sequence length="411" mass="43568">MSSSAYRRADTTHPLRRTRGDLLATATITAISLLAIGGAVVTAPVNSVTHEPAAQPAVIDEEFTQAPSGLAEVFRAEDVSLPGVHRPVIAKGLVMTTDGHELTALDPRGKEVFRYGRADREVCSLATAWESVVIGYRSGFGCGEFTRLHATSGEYAATRAAINSEVPLTISSNDRVGTVSADRVELWRSDLVRTSEYGEVPAPQEPDLQPHPGCEITSALTRTELLAVTEVCSEGAFLRLQDTAPEDSREPEISASVPLDSADARLVAVGEDAAAVYYGSRLRSFSDDGVELYSQNVPTADLLEDAAGAFVPATADLPHNMSFFDGERLYLLSPTDLSVDGVLEDVLGTGAAIGDELLVPVADGIAVIDAVTLQPVRKLPVDRDDYDGEVHVALAGETVVEKRGDTVVGLA</sequence>
<dbReference type="EMBL" id="QEEZ01000019">
    <property type="protein sequence ID" value="PWC01082.1"/>
    <property type="molecule type" value="Genomic_DNA"/>
</dbReference>
<dbReference type="RefSeq" id="WP_108431040.1">
    <property type="nucleotide sequence ID" value="NZ_CP026947.1"/>
</dbReference>
<comment type="caution">
    <text evidence="2">The sequence shown here is derived from an EMBL/GenBank/DDBJ whole genome shotgun (WGS) entry which is preliminary data.</text>
</comment>
<evidence type="ECO:0000313" key="3">
    <source>
        <dbReference type="Proteomes" id="UP000244989"/>
    </source>
</evidence>
<name>A0A2U1T518_9CORY</name>
<dbReference type="Proteomes" id="UP000244989">
    <property type="component" value="Unassembled WGS sequence"/>
</dbReference>
<organism evidence="2 3">
    <name type="scientific">Corynebacterium yudongzhengii</name>
    <dbReference type="NCBI Taxonomy" id="2080740"/>
    <lineage>
        <taxon>Bacteria</taxon>
        <taxon>Bacillati</taxon>
        <taxon>Actinomycetota</taxon>
        <taxon>Actinomycetes</taxon>
        <taxon>Mycobacteriales</taxon>
        <taxon>Corynebacteriaceae</taxon>
        <taxon>Corynebacterium</taxon>
    </lineage>
</organism>